<evidence type="ECO:0000259" key="1">
    <source>
        <dbReference type="Pfam" id="PF18701"/>
    </source>
</evidence>
<dbReference type="InterPro" id="IPR040676">
    <property type="entry name" value="DUF5641"/>
</dbReference>
<dbReference type="Pfam" id="PF18701">
    <property type="entry name" value="DUF5641"/>
    <property type="match status" value="1"/>
</dbReference>
<dbReference type="EMBL" id="BMAU01021036">
    <property type="protein sequence ID" value="GFX87606.1"/>
    <property type="molecule type" value="Genomic_DNA"/>
</dbReference>
<evidence type="ECO:0000313" key="3">
    <source>
        <dbReference type="Proteomes" id="UP000887159"/>
    </source>
</evidence>
<protein>
    <recommendedName>
        <fullName evidence="1">DUF5641 domain-containing protein</fullName>
    </recommendedName>
</protein>
<feature type="domain" description="DUF5641" evidence="1">
    <location>
        <begin position="36"/>
        <end position="87"/>
    </location>
</feature>
<comment type="caution">
    <text evidence="2">The sequence shown here is derived from an EMBL/GenBank/DDBJ whole genome shotgun (WGS) entry which is preliminary data.</text>
</comment>
<proteinExistence type="predicted"/>
<dbReference type="AlphaFoldDB" id="A0A8X6R9B8"/>
<dbReference type="Proteomes" id="UP000887159">
    <property type="component" value="Unassembled WGS sequence"/>
</dbReference>
<organism evidence="2 3">
    <name type="scientific">Trichonephila clavipes</name>
    <name type="common">Golden silk orbweaver</name>
    <name type="synonym">Nephila clavipes</name>
    <dbReference type="NCBI Taxonomy" id="2585209"/>
    <lineage>
        <taxon>Eukaryota</taxon>
        <taxon>Metazoa</taxon>
        <taxon>Ecdysozoa</taxon>
        <taxon>Arthropoda</taxon>
        <taxon>Chelicerata</taxon>
        <taxon>Arachnida</taxon>
        <taxon>Araneae</taxon>
        <taxon>Araneomorphae</taxon>
        <taxon>Entelegynae</taxon>
        <taxon>Araneoidea</taxon>
        <taxon>Nephilidae</taxon>
        <taxon>Trichonephila</taxon>
    </lineage>
</organism>
<reference evidence="2" key="1">
    <citation type="submission" date="2020-08" db="EMBL/GenBank/DDBJ databases">
        <title>Multicomponent nature underlies the extraordinary mechanical properties of spider dragline silk.</title>
        <authorList>
            <person name="Kono N."/>
            <person name="Nakamura H."/>
            <person name="Mori M."/>
            <person name="Yoshida Y."/>
            <person name="Ohtoshi R."/>
            <person name="Malay A.D."/>
            <person name="Moran D.A.P."/>
            <person name="Tomita M."/>
            <person name="Numata K."/>
            <person name="Arakawa K."/>
        </authorList>
    </citation>
    <scope>NUCLEOTIDE SEQUENCE</scope>
</reference>
<evidence type="ECO:0000313" key="2">
    <source>
        <dbReference type="EMBL" id="GFX87606.1"/>
    </source>
</evidence>
<gene>
    <name evidence="2" type="ORF">TNCV_2464991</name>
</gene>
<sequence length="118" mass="13444">MQAFRDEKELLRIRTKLVDSDRKDDFRLLVLLPAIHKGVRKKSFLSIGDVVLTRHNNVQHIDWPLGIILEVFPGKDGVLRVARSTTYEKDEDFDVLEVKSSKFHSNVVATSSPQMALG</sequence>
<name>A0A8X6R9B8_TRICX</name>
<keyword evidence="3" id="KW-1185">Reference proteome</keyword>
<accession>A0A8X6R9B8</accession>